<dbReference type="Pfam" id="PF00069">
    <property type="entry name" value="Pkinase"/>
    <property type="match status" value="1"/>
</dbReference>
<gene>
    <name evidence="7" type="ORF">RFI_29076</name>
</gene>
<evidence type="ECO:0000256" key="1">
    <source>
        <dbReference type="ARBA" id="ARBA00022527"/>
    </source>
</evidence>
<keyword evidence="2" id="KW-0808">Transferase</keyword>
<keyword evidence="3" id="KW-0547">Nucleotide-binding</keyword>
<dbReference type="OrthoDB" id="1660323at2759"/>
<evidence type="ECO:0000256" key="4">
    <source>
        <dbReference type="ARBA" id="ARBA00022777"/>
    </source>
</evidence>
<keyword evidence="8" id="KW-1185">Reference proteome</keyword>
<evidence type="ECO:0000256" key="5">
    <source>
        <dbReference type="ARBA" id="ARBA00022840"/>
    </source>
</evidence>
<evidence type="ECO:0000256" key="2">
    <source>
        <dbReference type="ARBA" id="ARBA00022679"/>
    </source>
</evidence>
<dbReference type="GO" id="GO:0005524">
    <property type="term" value="F:ATP binding"/>
    <property type="evidence" value="ECO:0007669"/>
    <property type="project" value="UniProtKB-KW"/>
</dbReference>
<proteinExistence type="predicted"/>
<keyword evidence="4" id="KW-0418">Kinase</keyword>
<evidence type="ECO:0000313" key="8">
    <source>
        <dbReference type="Proteomes" id="UP000023152"/>
    </source>
</evidence>
<reference evidence="7 8" key="1">
    <citation type="journal article" date="2013" name="Curr. Biol.">
        <title>The Genome of the Foraminiferan Reticulomyxa filosa.</title>
        <authorList>
            <person name="Glockner G."/>
            <person name="Hulsmann N."/>
            <person name="Schleicher M."/>
            <person name="Noegel A.A."/>
            <person name="Eichinger L."/>
            <person name="Gallinger C."/>
            <person name="Pawlowski J."/>
            <person name="Sierra R."/>
            <person name="Euteneuer U."/>
            <person name="Pillet L."/>
            <person name="Moustafa A."/>
            <person name="Platzer M."/>
            <person name="Groth M."/>
            <person name="Szafranski K."/>
            <person name="Schliwa M."/>
        </authorList>
    </citation>
    <scope>NUCLEOTIDE SEQUENCE [LARGE SCALE GENOMIC DNA]</scope>
</reference>
<dbReference type="PROSITE" id="PS50011">
    <property type="entry name" value="PROTEIN_KINASE_DOM"/>
    <property type="match status" value="1"/>
</dbReference>
<dbReference type="Proteomes" id="UP000023152">
    <property type="component" value="Unassembled WGS sequence"/>
</dbReference>
<organism evidence="7 8">
    <name type="scientific">Reticulomyxa filosa</name>
    <dbReference type="NCBI Taxonomy" id="46433"/>
    <lineage>
        <taxon>Eukaryota</taxon>
        <taxon>Sar</taxon>
        <taxon>Rhizaria</taxon>
        <taxon>Retaria</taxon>
        <taxon>Foraminifera</taxon>
        <taxon>Monothalamids</taxon>
        <taxon>Reticulomyxidae</taxon>
        <taxon>Reticulomyxa</taxon>
    </lineage>
</organism>
<evidence type="ECO:0000313" key="7">
    <source>
        <dbReference type="EMBL" id="ETO08314.1"/>
    </source>
</evidence>
<keyword evidence="5" id="KW-0067">ATP-binding</keyword>
<sequence length="120" mass="14012">KRNLIITVRTEVNALKMLHHHRHLVRLLEVLESKQMLYIVLELVECGELFNKIKNILAEEVIRDKEPNIETIDSITPRTPNHLSLEDSYGQSILQQLSSDVFFLFIQLLYIANANKSKKF</sequence>
<feature type="non-terminal residue" evidence="7">
    <location>
        <position position="1"/>
    </location>
</feature>
<dbReference type="Gene3D" id="3.30.200.20">
    <property type="entry name" value="Phosphorylase Kinase, domain 1"/>
    <property type="match status" value="1"/>
</dbReference>
<dbReference type="InterPro" id="IPR011009">
    <property type="entry name" value="Kinase-like_dom_sf"/>
</dbReference>
<evidence type="ECO:0000256" key="3">
    <source>
        <dbReference type="ARBA" id="ARBA00022741"/>
    </source>
</evidence>
<accession>X6M2Z3</accession>
<dbReference type="SUPFAM" id="SSF56112">
    <property type="entry name" value="Protein kinase-like (PK-like)"/>
    <property type="match status" value="1"/>
</dbReference>
<dbReference type="GO" id="GO:0007165">
    <property type="term" value="P:signal transduction"/>
    <property type="evidence" value="ECO:0007669"/>
    <property type="project" value="TreeGrafter"/>
</dbReference>
<dbReference type="AlphaFoldDB" id="X6M2Z3"/>
<keyword evidence="1" id="KW-0723">Serine/threonine-protein kinase</keyword>
<protein>
    <recommendedName>
        <fullName evidence="6">Protein kinase domain-containing protein</fullName>
    </recommendedName>
</protein>
<feature type="domain" description="Protein kinase" evidence="6">
    <location>
        <begin position="1"/>
        <end position="120"/>
    </location>
</feature>
<dbReference type="PANTHER" id="PTHR43895:SF123">
    <property type="entry name" value="NON-SPECIFIC SERINE_THREONINE PROTEIN KINASE"/>
    <property type="match status" value="1"/>
</dbReference>
<dbReference type="GO" id="GO:0004674">
    <property type="term" value="F:protein serine/threonine kinase activity"/>
    <property type="evidence" value="ECO:0007669"/>
    <property type="project" value="UniProtKB-KW"/>
</dbReference>
<name>X6M2Z3_RETFI</name>
<dbReference type="InterPro" id="IPR000719">
    <property type="entry name" value="Prot_kinase_dom"/>
</dbReference>
<comment type="caution">
    <text evidence="7">The sequence shown here is derived from an EMBL/GenBank/DDBJ whole genome shotgun (WGS) entry which is preliminary data.</text>
</comment>
<dbReference type="PANTHER" id="PTHR43895">
    <property type="entry name" value="CALCIUM/CALMODULIN-DEPENDENT PROTEIN KINASE KINASE-RELATED"/>
    <property type="match status" value="1"/>
</dbReference>
<dbReference type="EMBL" id="ASPP01025159">
    <property type="protein sequence ID" value="ETO08314.1"/>
    <property type="molecule type" value="Genomic_DNA"/>
</dbReference>
<evidence type="ECO:0000259" key="6">
    <source>
        <dbReference type="PROSITE" id="PS50011"/>
    </source>
</evidence>